<evidence type="ECO:0000313" key="8">
    <source>
        <dbReference type="EMBL" id="BDD09777.1"/>
    </source>
</evidence>
<feature type="transmembrane region" description="Helical" evidence="5">
    <location>
        <begin position="118"/>
        <end position="135"/>
    </location>
</feature>
<feature type="transmembrane region" description="Helical" evidence="5">
    <location>
        <begin position="345"/>
        <end position="364"/>
    </location>
</feature>
<dbReference type="PANTHER" id="PTHR22773">
    <property type="entry name" value="NADH DEHYDROGENASE"/>
    <property type="match status" value="1"/>
</dbReference>
<dbReference type="InterPro" id="IPR010096">
    <property type="entry name" value="NADH-Q_OxRdtase_suN/2"/>
</dbReference>
<comment type="similarity">
    <text evidence="5">Belongs to the complex I subunit 2 family.</text>
</comment>
<dbReference type="Proteomes" id="UP001348817">
    <property type="component" value="Chromosome"/>
</dbReference>
<dbReference type="Pfam" id="PF00361">
    <property type="entry name" value="Proton_antipo_M"/>
    <property type="match status" value="1"/>
</dbReference>
<reference evidence="8 9" key="1">
    <citation type="submission" date="2021-12" db="EMBL/GenBank/DDBJ databases">
        <title>Genome sequencing of bacteria with rrn-lacking chromosome and rrn-plasmid.</title>
        <authorList>
            <person name="Anda M."/>
            <person name="Iwasaki W."/>
        </authorList>
    </citation>
    <scope>NUCLEOTIDE SEQUENCE [LARGE SCALE GENOMIC DNA]</scope>
    <source>
        <strain evidence="8 9">DSM 100852</strain>
    </source>
</reference>
<feature type="transmembrane region" description="Helical" evidence="5">
    <location>
        <begin position="46"/>
        <end position="64"/>
    </location>
</feature>
<evidence type="ECO:0000259" key="7">
    <source>
        <dbReference type="Pfam" id="PF00361"/>
    </source>
</evidence>
<feature type="transmembrane region" description="Helical" evidence="5">
    <location>
        <begin position="141"/>
        <end position="161"/>
    </location>
</feature>
<dbReference type="AlphaFoldDB" id="A0AAU9CP90"/>
<keyword evidence="5" id="KW-0874">Quinone</keyword>
<feature type="transmembrane region" description="Helical" evidence="5">
    <location>
        <begin position="427"/>
        <end position="448"/>
    </location>
</feature>
<gene>
    <name evidence="8" type="primary">ndhB</name>
    <name evidence="5" type="synonym">nuoN</name>
    <name evidence="8" type="ORF">FUAX_22090</name>
</gene>
<protein>
    <recommendedName>
        <fullName evidence="5">NADH-quinone oxidoreductase subunit N</fullName>
        <ecNumber evidence="5">7.1.1.-</ecNumber>
    </recommendedName>
    <alternativeName>
        <fullName evidence="5">NADH dehydrogenase I subunit N</fullName>
    </alternativeName>
    <alternativeName>
        <fullName evidence="5">NDH-1 subunit N</fullName>
    </alternativeName>
</protein>
<dbReference type="GO" id="GO:0008137">
    <property type="term" value="F:NADH dehydrogenase (ubiquinone) activity"/>
    <property type="evidence" value="ECO:0007669"/>
    <property type="project" value="InterPro"/>
</dbReference>
<sequence>MNSLTEQLHDLLNGGKRLGPEVTITITILLLVVASIIYRKKEQHRYFAPISIAGLLFAGLAIFIDWKSPSSSISESYFGNMLVYDQAGAYMQALVILGTLITVFLTLYYRAEAFHKTAEYHILLMGMVLGSLFAVRTAHWAMAVLALELISVCAYALTGFSNKRNGSEAAIKYLLFGATTTGLSLFGISLLYGISGSLDFSDMISSETLKAIEPPVFYVATFLAVAGILFKLASFPFHPWAGDVYEGAPTPLVSFFSTVPKIAGIAILLRFIETLSGVEFQNPEIIQGSKILLGAIAAVTITGGNLLALSQRDVKRMMAFSSVSQGGLFIATALCVTPSGFQALMFYLAVYLFMNTAAFMIIQIRENDGHGTSFRAFNGEGLKKPTYGIATVLVMASLIGLPLTAGFTGKIRIFTAMWEAFATQQSTILLVIFITAVLNTVIALSFYLRLPYVMYFRSSDLTTKKLGKGEYALLVTLSAPVLFLFFDPEIVTSFIESIPAFFK</sequence>
<feature type="transmembrane region" description="Helical" evidence="5">
    <location>
        <begin position="89"/>
        <end position="109"/>
    </location>
</feature>
<evidence type="ECO:0000256" key="2">
    <source>
        <dbReference type="ARBA" id="ARBA00022692"/>
    </source>
</evidence>
<keyword evidence="5" id="KW-0520">NAD</keyword>
<dbReference type="HAMAP" id="MF_00445">
    <property type="entry name" value="NDH1_NuoN_1"/>
    <property type="match status" value="1"/>
</dbReference>
<keyword evidence="5" id="KW-1003">Cell membrane</keyword>
<feature type="transmembrane region" description="Helical" evidence="5">
    <location>
        <begin position="22"/>
        <end position="39"/>
    </location>
</feature>
<evidence type="ECO:0000256" key="1">
    <source>
        <dbReference type="ARBA" id="ARBA00004127"/>
    </source>
</evidence>
<dbReference type="RefSeq" id="WP_338391370.1">
    <property type="nucleotide sequence ID" value="NZ_AP025314.1"/>
</dbReference>
<evidence type="ECO:0000256" key="4">
    <source>
        <dbReference type="ARBA" id="ARBA00023136"/>
    </source>
</evidence>
<comment type="catalytic activity">
    <reaction evidence="5">
        <text>a quinone + NADH + 5 H(+)(in) = a quinol + NAD(+) + 4 H(+)(out)</text>
        <dbReference type="Rhea" id="RHEA:57888"/>
        <dbReference type="ChEBI" id="CHEBI:15378"/>
        <dbReference type="ChEBI" id="CHEBI:24646"/>
        <dbReference type="ChEBI" id="CHEBI:57540"/>
        <dbReference type="ChEBI" id="CHEBI:57945"/>
        <dbReference type="ChEBI" id="CHEBI:132124"/>
    </reaction>
</comment>
<dbReference type="GO" id="GO:0005886">
    <property type="term" value="C:plasma membrane"/>
    <property type="evidence" value="ECO:0007669"/>
    <property type="project" value="UniProtKB-SubCell"/>
</dbReference>
<keyword evidence="3 5" id="KW-1133">Transmembrane helix</keyword>
<evidence type="ECO:0000313" key="9">
    <source>
        <dbReference type="Proteomes" id="UP001348817"/>
    </source>
</evidence>
<keyword evidence="2 5" id="KW-0812">Transmembrane</keyword>
<feature type="transmembrane region" description="Helical" evidence="5">
    <location>
        <begin position="173"/>
        <end position="195"/>
    </location>
</feature>
<dbReference type="EC" id="7.1.1.-" evidence="5"/>
<evidence type="ECO:0000256" key="3">
    <source>
        <dbReference type="ARBA" id="ARBA00022989"/>
    </source>
</evidence>
<comment type="subunit">
    <text evidence="5">NDH-1 is composed of 14 different subunits. Subunits NuoA, H, J, K, L, M, N constitute the membrane sector of the complex.</text>
</comment>
<keyword evidence="9" id="KW-1185">Reference proteome</keyword>
<name>A0AAU9CP90_9BACT</name>
<evidence type="ECO:0000256" key="5">
    <source>
        <dbReference type="HAMAP-Rule" id="MF_00445"/>
    </source>
</evidence>
<dbReference type="GO" id="GO:0048038">
    <property type="term" value="F:quinone binding"/>
    <property type="evidence" value="ECO:0007669"/>
    <property type="project" value="UniProtKB-KW"/>
</dbReference>
<evidence type="ECO:0000256" key="6">
    <source>
        <dbReference type="RuleBase" id="RU000320"/>
    </source>
</evidence>
<comment type="function">
    <text evidence="5">NDH-1 shuttles electrons from NADH, via FMN and iron-sulfur (Fe-S) centers, to quinones in the respiratory chain. The immediate electron acceptor for the enzyme in this species is believed to be a menaquinone. Couples the redox reaction to proton translocation (for every two electrons transferred, four hydrogen ions are translocated across the cytoplasmic membrane), and thus conserves the redox energy in a proton gradient.</text>
</comment>
<dbReference type="KEGG" id="fax:FUAX_22090"/>
<keyword evidence="4 5" id="KW-0472">Membrane</keyword>
<dbReference type="GO" id="GO:0050136">
    <property type="term" value="F:NADH dehydrogenase (quinone) (non-electrogenic) activity"/>
    <property type="evidence" value="ECO:0007669"/>
    <property type="project" value="UniProtKB-UniRule"/>
</dbReference>
<proteinExistence type="inferred from homology"/>
<feature type="transmembrane region" description="Helical" evidence="5">
    <location>
        <begin position="291"/>
        <end position="310"/>
    </location>
</feature>
<keyword evidence="5" id="KW-1278">Translocase</keyword>
<dbReference type="InterPro" id="IPR001750">
    <property type="entry name" value="ND/Mrp_TM"/>
</dbReference>
<feature type="domain" description="NADH:quinone oxidoreductase/Mrp antiporter transmembrane" evidence="7">
    <location>
        <begin position="139"/>
        <end position="432"/>
    </location>
</feature>
<accession>A0AAU9CP90</accession>
<dbReference type="GO" id="GO:0042773">
    <property type="term" value="P:ATP synthesis coupled electron transport"/>
    <property type="evidence" value="ECO:0007669"/>
    <property type="project" value="InterPro"/>
</dbReference>
<comment type="subcellular location">
    <subcellularLocation>
        <location evidence="5">Cell membrane</location>
        <topology evidence="5">Multi-pass membrane protein</topology>
    </subcellularLocation>
    <subcellularLocation>
        <location evidence="1">Endomembrane system</location>
        <topology evidence="1">Multi-pass membrane protein</topology>
    </subcellularLocation>
    <subcellularLocation>
        <location evidence="6">Membrane</location>
        <topology evidence="6">Multi-pass membrane protein</topology>
    </subcellularLocation>
</comment>
<feature type="transmembrane region" description="Helical" evidence="5">
    <location>
        <begin position="385"/>
        <end position="407"/>
    </location>
</feature>
<feature type="transmembrane region" description="Helical" evidence="5">
    <location>
        <begin position="252"/>
        <end position="271"/>
    </location>
</feature>
<dbReference type="EMBL" id="AP025314">
    <property type="protein sequence ID" value="BDD09777.1"/>
    <property type="molecule type" value="Genomic_DNA"/>
</dbReference>
<feature type="transmembrane region" description="Helical" evidence="5">
    <location>
        <begin position="469"/>
        <end position="486"/>
    </location>
</feature>
<feature type="transmembrane region" description="Helical" evidence="5">
    <location>
        <begin position="215"/>
        <end position="232"/>
    </location>
</feature>
<dbReference type="GO" id="GO:0012505">
    <property type="term" value="C:endomembrane system"/>
    <property type="evidence" value="ECO:0007669"/>
    <property type="project" value="UniProtKB-SubCell"/>
</dbReference>
<keyword evidence="5" id="KW-0813">Transport</keyword>
<organism evidence="8 9">
    <name type="scientific">Fulvitalea axinellae</name>
    <dbReference type="NCBI Taxonomy" id="1182444"/>
    <lineage>
        <taxon>Bacteria</taxon>
        <taxon>Pseudomonadati</taxon>
        <taxon>Bacteroidota</taxon>
        <taxon>Cytophagia</taxon>
        <taxon>Cytophagales</taxon>
        <taxon>Persicobacteraceae</taxon>
        <taxon>Fulvitalea</taxon>
    </lineage>
</organism>